<gene>
    <name evidence="1" type="ORF">L2E82_08129</name>
</gene>
<comment type="caution">
    <text evidence="1">The sequence shown here is derived from an EMBL/GenBank/DDBJ whole genome shotgun (WGS) entry which is preliminary data.</text>
</comment>
<sequence length="329" mass="37540">MAINNKIAAVLLVVYTVVAAANVAAELQRFDHHPTKPDGSLDIMVVGDWGRRGLYNQSDVAFQMGKMGEKLDVDFIVSTGDNFYDDGLIDDEDPLFVESFSQVYTAASLQKQWYSVLGNHDYRGNVLAQLSPVLTQRDSKWLCLRSFIVNSGIVEFFFVDTTPFQDKYFTDDDHKYDWRGVLPREEYLSNVLKEVEMALEESSATWKIVIGHHTIFSAGHHGNTQELVDQLLPILEAKEVDLYINGHDHCLQHISIPNSQIQFLTSGAGSKAWRGDINEWDTNQMKFYYDGQGFMTLRITEVEINVAFYDVFGKILHEWSTKKYTHMDS</sequence>
<name>A0ACB9G6B5_CICIN</name>
<proteinExistence type="predicted"/>
<evidence type="ECO:0000313" key="2">
    <source>
        <dbReference type="Proteomes" id="UP001055811"/>
    </source>
</evidence>
<organism evidence="1 2">
    <name type="scientific">Cichorium intybus</name>
    <name type="common">Chicory</name>
    <dbReference type="NCBI Taxonomy" id="13427"/>
    <lineage>
        <taxon>Eukaryota</taxon>
        <taxon>Viridiplantae</taxon>
        <taxon>Streptophyta</taxon>
        <taxon>Embryophyta</taxon>
        <taxon>Tracheophyta</taxon>
        <taxon>Spermatophyta</taxon>
        <taxon>Magnoliopsida</taxon>
        <taxon>eudicotyledons</taxon>
        <taxon>Gunneridae</taxon>
        <taxon>Pentapetalae</taxon>
        <taxon>asterids</taxon>
        <taxon>campanulids</taxon>
        <taxon>Asterales</taxon>
        <taxon>Asteraceae</taxon>
        <taxon>Cichorioideae</taxon>
        <taxon>Cichorieae</taxon>
        <taxon>Cichoriinae</taxon>
        <taxon>Cichorium</taxon>
    </lineage>
</organism>
<evidence type="ECO:0000313" key="1">
    <source>
        <dbReference type="EMBL" id="KAI3778746.1"/>
    </source>
</evidence>
<reference evidence="1 2" key="2">
    <citation type="journal article" date="2022" name="Mol. Ecol. Resour.">
        <title>The genomes of chicory, endive, great burdock and yacon provide insights into Asteraceae paleo-polyploidization history and plant inulin production.</title>
        <authorList>
            <person name="Fan W."/>
            <person name="Wang S."/>
            <person name="Wang H."/>
            <person name="Wang A."/>
            <person name="Jiang F."/>
            <person name="Liu H."/>
            <person name="Zhao H."/>
            <person name="Xu D."/>
            <person name="Zhang Y."/>
        </authorList>
    </citation>
    <scope>NUCLEOTIDE SEQUENCE [LARGE SCALE GENOMIC DNA]</scope>
    <source>
        <strain evidence="2">cv. Punajuju</strain>
        <tissue evidence="1">Leaves</tissue>
    </source>
</reference>
<dbReference type="EMBL" id="CM042010">
    <property type="protein sequence ID" value="KAI3778746.1"/>
    <property type="molecule type" value="Genomic_DNA"/>
</dbReference>
<keyword evidence="2" id="KW-1185">Reference proteome</keyword>
<protein>
    <submittedName>
        <fullName evidence="1">Uncharacterized protein</fullName>
    </submittedName>
</protein>
<dbReference type="Proteomes" id="UP001055811">
    <property type="component" value="Linkage Group LG02"/>
</dbReference>
<accession>A0ACB9G6B5</accession>
<reference evidence="2" key="1">
    <citation type="journal article" date="2022" name="Mol. Ecol. Resour.">
        <title>The genomes of chicory, endive, great burdock and yacon provide insights into Asteraceae palaeo-polyploidization history and plant inulin production.</title>
        <authorList>
            <person name="Fan W."/>
            <person name="Wang S."/>
            <person name="Wang H."/>
            <person name="Wang A."/>
            <person name="Jiang F."/>
            <person name="Liu H."/>
            <person name="Zhao H."/>
            <person name="Xu D."/>
            <person name="Zhang Y."/>
        </authorList>
    </citation>
    <scope>NUCLEOTIDE SEQUENCE [LARGE SCALE GENOMIC DNA]</scope>
    <source>
        <strain evidence="2">cv. Punajuju</strain>
    </source>
</reference>